<organism evidence="3 4">
    <name type="scientific">Coregonus suidteri</name>
    <dbReference type="NCBI Taxonomy" id="861788"/>
    <lineage>
        <taxon>Eukaryota</taxon>
        <taxon>Metazoa</taxon>
        <taxon>Chordata</taxon>
        <taxon>Craniata</taxon>
        <taxon>Vertebrata</taxon>
        <taxon>Euteleostomi</taxon>
        <taxon>Actinopterygii</taxon>
        <taxon>Neopterygii</taxon>
        <taxon>Teleostei</taxon>
        <taxon>Protacanthopterygii</taxon>
        <taxon>Salmoniformes</taxon>
        <taxon>Salmonidae</taxon>
        <taxon>Coregoninae</taxon>
        <taxon>Coregonus</taxon>
    </lineage>
</organism>
<keyword evidence="2" id="KW-1133">Transmembrane helix</keyword>
<evidence type="ECO:0000313" key="3">
    <source>
        <dbReference type="EMBL" id="KAK6303638.1"/>
    </source>
</evidence>
<name>A0AAN8L6X4_9TELE</name>
<protein>
    <submittedName>
        <fullName evidence="3">Uncharacterized protein</fullName>
    </submittedName>
</protein>
<sequence length="169" mass="18874">MLTEGIMAKHPPSPTTPVFFTRISDRDLTEIELHSVESINDLHRTHPEHNHKGSRRPPLPPAPSTNGNLHLRDRPVVCQTGHPMRSRWQSALRDLLMPASFRYTMGCAVITLTLLTLLLIFYFLVQQGSALRSLTEAGRDRQAAALEVSQLIQELQALRHNLTAITGGS</sequence>
<proteinExistence type="predicted"/>
<keyword evidence="2" id="KW-0812">Transmembrane</keyword>
<dbReference type="EMBL" id="JAGTTL010000024">
    <property type="protein sequence ID" value="KAK6303638.1"/>
    <property type="molecule type" value="Genomic_DNA"/>
</dbReference>
<dbReference type="AlphaFoldDB" id="A0AAN8L6X4"/>
<evidence type="ECO:0000256" key="2">
    <source>
        <dbReference type="SAM" id="Phobius"/>
    </source>
</evidence>
<keyword evidence="2" id="KW-0472">Membrane</keyword>
<comment type="caution">
    <text evidence="3">The sequence shown here is derived from an EMBL/GenBank/DDBJ whole genome shotgun (WGS) entry which is preliminary data.</text>
</comment>
<feature type="transmembrane region" description="Helical" evidence="2">
    <location>
        <begin position="103"/>
        <end position="125"/>
    </location>
</feature>
<evidence type="ECO:0000256" key="1">
    <source>
        <dbReference type="SAM" id="MobiDB-lite"/>
    </source>
</evidence>
<gene>
    <name evidence="3" type="ORF">J4Q44_G00260920</name>
</gene>
<evidence type="ECO:0000313" key="4">
    <source>
        <dbReference type="Proteomes" id="UP001356427"/>
    </source>
</evidence>
<accession>A0AAN8L6X4</accession>
<reference evidence="3 4" key="1">
    <citation type="submission" date="2021-04" db="EMBL/GenBank/DDBJ databases">
        <authorList>
            <person name="De Guttry C."/>
            <person name="Zahm M."/>
            <person name="Klopp C."/>
            <person name="Cabau C."/>
            <person name="Louis A."/>
            <person name="Berthelot C."/>
            <person name="Parey E."/>
            <person name="Roest Crollius H."/>
            <person name="Montfort J."/>
            <person name="Robinson-Rechavi M."/>
            <person name="Bucao C."/>
            <person name="Bouchez O."/>
            <person name="Gislard M."/>
            <person name="Lluch J."/>
            <person name="Milhes M."/>
            <person name="Lampietro C."/>
            <person name="Lopez Roques C."/>
            <person name="Donnadieu C."/>
            <person name="Braasch I."/>
            <person name="Desvignes T."/>
            <person name="Postlethwait J."/>
            <person name="Bobe J."/>
            <person name="Wedekind C."/>
            <person name="Guiguen Y."/>
        </authorList>
    </citation>
    <scope>NUCLEOTIDE SEQUENCE [LARGE SCALE GENOMIC DNA]</scope>
    <source>
        <strain evidence="3">Cs_M1</strain>
        <tissue evidence="3">Blood</tissue>
    </source>
</reference>
<keyword evidence="4" id="KW-1185">Reference proteome</keyword>
<dbReference type="Proteomes" id="UP001356427">
    <property type="component" value="Unassembled WGS sequence"/>
</dbReference>
<feature type="region of interest" description="Disordered" evidence="1">
    <location>
        <begin position="44"/>
        <end position="70"/>
    </location>
</feature>